<keyword evidence="2" id="KW-1185">Reference proteome</keyword>
<gene>
    <name evidence="1" type="ORF">KPL71_007751</name>
</gene>
<accession>A0ACB8M204</accession>
<organism evidence="1 2">
    <name type="scientific">Citrus sinensis</name>
    <name type="common">Sweet orange</name>
    <name type="synonym">Citrus aurantium var. sinensis</name>
    <dbReference type="NCBI Taxonomy" id="2711"/>
    <lineage>
        <taxon>Eukaryota</taxon>
        <taxon>Viridiplantae</taxon>
        <taxon>Streptophyta</taxon>
        <taxon>Embryophyta</taxon>
        <taxon>Tracheophyta</taxon>
        <taxon>Spermatophyta</taxon>
        <taxon>Magnoliopsida</taxon>
        <taxon>eudicotyledons</taxon>
        <taxon>Gunneridae</taxon>
        <taxon>Pentapetalae</taxon>
        <taxon>rosids</taxon>
        <taxon>malvids</taxon>
        <taxon>Sapindales</taxon>
        <taxon>Rutaceae</taxon>
        <taxon>Aurantioideae</taxon>
        <taxon>Citrus</taxon>
    </lineage>
</organism>
<name>A0ACB8M204_CITSI</name>
<dbReference type="Proteomes" id="UP000829398">
    <property type="component" value="Chromosome 3"/>
</dbReference>
<comment type="caution">
    <text evidence="1">The sequence shown here is derived from an EMBL/GenBank/DDBJ whole genome shotgun (WGS) entry which is preliminary data.</text>
</comment>
<evidence type="ECO:0000313" key="2">
    <source>
        <dbReference type="Proteomes" id="UP000829398"/>
    </source>
</evidence>
<dbReference type="EMBL" id="CM039172">
    <property type="protein sequence ID" value="KAH9779602.1"/>
    <property type="molecule type" value="Genomic_DNA"/>
</dbReference>
<sequence>MLCKRAAAVVYKHLYRYRVKFSLHYSNFAHQSHKARPNNSNFLLYCNSQISINGRQGNVQESESIFNRMPRKSTVTYTAMLTAYAQNGQFAKARKLFDEMADRTSASYNAMITAYINNNCSIYEAFEIFATMPMRNAVSYAAMITGFVRRGMFYEAEELYVNMPARWRDSVCSNALISGYLKVGRLEEAARIFEAMVEKDVVAWGSMVDGYCKKGRVIEAREIFDKMPEKNVVAWTAMVDGYMKVDCFEDGFDLFLSMRRGGMAFNSITLTILFEACGRFFRYREGVQVHGLVSRFGFDYDIILGNSIITMYGRLGFMDEANKVFSMMSKRDAVSWNSLISGYVHNGEIEEAYRLFERMPGKDFVSWTTMITGFSSKGNLEKSIELFNMMPEKDDVTWTAIISGFVNNEQYEEAFRWFIEMLRKDVRPNQLTLSSVLSASAATATLNQGSQIHAHVVKMNMESDVSIQNSLVSLYSKCGNVVDAYRIFTDIDERNIVSYNSMISGFAQNGLGEEALNLFRKMKDEGLVPNQITFLSVLSACNHVGLVEEGFIYFKSMKTLYNIEPGPEHYACMVDILGRAGSLAEAIDLINSMTFEPPPGVWGALLGASRTHLNLDLAKLAAQHLMELEPDSATPYVVLSDLYSVIGKKRDGNRVRMKKKLKRIRKSPGCSWIILKDKVHLFLAGRKSCLDLKEIEVTLQTISKGTKEFDWPKHDWSLLGLERDWSYTADNIKRIKKFDWPKQYLVSF</sequence>
<protein>
    <submittedName>
        <fullName evidence="1">Pentatricopeptide repeat-containing protein</fullName>
    </submittedName>
</protein>
<proteinExistence type="predicted"/>
<reference evidence="2" key="1">
    <citation type="journal article" date="2023" name="Hortic. Res.">
        <title>A chromosome-level phased genome enabling allele-level studies in sweet orange: a case study on citrus Huanglongbing tolerance.</title>
        <authorList>
            <person name="Wu B."/>
            <person name="Yu Q."/>
            <person name="Deng Z."/>
            <person name="Duan Y."/>
            <person name="Luo F."/>
            <person name="Gmitter F. Jr."/>
        </authorList>
    </citation>
    <scope>NUCLEOTIDE SEQUENCE [LARGE SCALE GENOMIC DNA]</scope>
    <source>
        <strain evidence="2">cv. Valencia</strain>
    </source>
</reference>
<evidence type="ECO:0000313" key="1">
    <source>
        <dbReference type="EMBL" id="KAH9779602.1"/>
    </source>
</evidence>